<keyword evidence="2" id="KW-1185">Reference proteome</keyword>
<proteinExistence type="predicted"/>
<dbReference type="VEuPathDB" id="VectorBase:GBRI003694"/>
<dbReference type="EnsemblMetazoa" id="GBRI003694-RA">
    <property type="protein sequence ID" value="GBRI003694-PA"/>
    <property type="gene ID" value="GBRI003694"/>
</dbReference>
<organism evidence="1 2">
    <name type="scientific">Glossina brevipalpis</name>
    <dbReference type="NCBI Taxonomy" id="37001"/>
    <lineage>
        <taxon>Eukaryota</taxon>
        <taxon>Metazoa</taxon>
        <taxon>Ecdysozoa</taxon>
        <taxon>Arthropoda</taxon>
        <taxon>Hexapoda</taxon>
        <taxon>Insecta</taxon>
        <taxon>Pterygota</taxon>
        <taxon>Neoptera</taxon>
        <taxon>Endopterygota</taxon>
        <taxon>Diptera</taxon>
        <taxon>Brachycera</taxon>
        <taxon>Muscomorpha</taxon>
        <taxon>Hippoboscoidea</taxon>
        <taxon>Glossinidae</taxon>
        <taxon>Glossina</taxon>
    </lineage>
</organism>
<dbReference type="AlphaFoldDB" id="A0A1A9W273"/>
<dbReference type="InterPro" id="IPR027417">
    <property type="entry name" value="P-loop_NTPase"/>
</dbReference>
<sequence length="677" mass="76760">MESQRNLNSTFAGLREISASQLDTLLKFDSPPETPINNYEVSNISNQMNSNHSQKDCNHNSLDFDREPLPSGSNSNILNFFEDDMSAQDETMELWSSHNKLARNITETAPSVIMTPQIEHIILNKTNNFSNDFNKEKHPVGSEHSLEQIEHFTLEETANFNKNVNGENQSKGSKDSLKPAEFTLFKENSSFDLDLPSMDDVDFEKLTALERDYNSKLAMSNAFERECQTQEIYRSKLTANERLVTSCPNPVPKHTSENSDNPLDILTLEYGKSTSSKSHRNSSDFDREIEEMLEFVPSQQLHPEEGEEVDLNVTAALNDENNAIGDASSIPKSVKQLYDVVKAKYTDFAFIYALSAQLCQDRIPMDCFVTLKMGLLLSLASIGPNADIPPIPLIVIGNDSYTINYLMKTIGQLATRFVGPIDDWKPANSNGFRGHKWIEANPLLLADGGVCYVGDWSRIKSANAERLFKTLENGRVTVDKFTLNYPLQTAIWAHWRSFKYNSNDQQMFNKFVKIFGLPVYAAEDNHEALVNYTLEQASIQVFESTIDHLSINTEDMRSFLVVISERTVDWTADATKLLQNYFVACRAARQDCLTKQAFVLLKQFAESLAKLSMRHDVEVIDAVGAIIMCEHFIEHVYGVNENPPPHFGAINVIDIVDKYVEQFQHWLDLFLKRYGEI</sequence>
<reference evidence="2" key="1">
    <citation type="submission" date="2014-03" db="EMBL/GenBank/DDBJ databases">
        <authorList>
            <person name="Aksoy S."/>
            <person name="Warren W."/>
            <person name="Wilson R.K."/>
        </authorList>
    </citation>
    <scope>NUCLEOTIDE SEQUENCE [LARGE SCALE GENOMIC DNA]</scope>
    <source>
        <strain evidence="2">IAEA</strain>
    </source>
</reference>
<protein>
    <recommendedName>
        <fullName evidence="3">MCM domain-containing protein</fullName>
    </recommendedName>
</protein>
<dbReference type="STRING" id="37001.A0A1A9W273"/>
<evidence type="ECO:0000313" key="1">
    <source>
        <dbReference type="EnsemblMetazoa" id="GBRI003694-PA"/>
    </source>
</evidence>
<dbReference type="Gene3D" id="3.40.50.300">
    <property type="entry name" value="P-loop containing nucleotide triphosphate hydrolases"/>
    <property type="match status" value="1"/>
</dbReference>
<name>A0A1A9W273_9MUSC</name>
<reference evidence="1" key="2">
    <citation type="submission" date="2020-05" db="UniProtKB">
        <authorList>
            <consortium name="EnsemblMetazoa"/>
        </authorList>
    </citation>
    <scope>IDENTIFICATION</scope>
    <source>
        <strain evidence="1">IAEA</strain>
    </source>
</reference>
<accession>A0A1A9W273</accession>
<dbReference type="Proteomes" id="UP000091820">
    <property type="component" value="Unassembled WGS sequence"/>
</dbReference>
<evidence type="ECO:0008006" key="3">
    <source>
        <dbReference type="Google" id="ProtNLM"/>
    </source>
</evidence>
<evidence type="ECO:0000313" key="2">
    <source>
        <dbReference type="Proteomes" id="UP000091820"/>
    </source>
</evidence>